<protein>
    <submittedName>
        <fullName evidence="7">2-hydroxyglutaryl-CoA dehydratase</fullName>
    </submittedName>
</protein>
<keyword evidence="5" id="KW-0411">Iron-sulfur</keyword>
<dbReference type="OrthoDB" id="9778513at2"/>
<evidence type="ECO:0000256" key="2">
    <source>
        <dbReference type="ARBA" id="ARBA00011738"/>
    </source>
</evidence>
<keyword evidence="3" id="KW-0479">Metal-binding</keyword>
<evidence type="ECO:0000256" key="5">
    <source>
        <dbReference type="ARBA" id="ARBA00023014"/>
    </source>
</evidence>
<evidence type="ECO:0000313" key="8">
    <source>
        <dbReference type="Proteomes" id="UP000187404"/>
    </source>
</evidence>
<reference evidence="7 8" key="1">
    <citation type="journal article" date="2016" name="Appl. Environ. Microbiol.">
        <title>Function and Phylogeny of Bacterial Butyryl Coenzyme A:Acetate Transferases and Their Diversity in the Proximal Colon of Swine.</title>
        <authorList>
            <person name="Trachsel J."/>
            <person name="Bayles D.O."/>
            <person name="Looft T."/>
            <person name="Levine U.Y."/>
            <person name="Allen H.K."/>
        </authorList>
    </citation>
    <scope>NUCLEOTIDE SEQUENCE [LARGE SCALE GENOMIC DNA]</scope>
    <source>
        <strain evidence="7 8">68-3-10</strain>
    </source>
</reference>
<gene>
    <name evidence="7" type="ORF">BHK98_07785</name>
</gene>
<dbReference type="AlphaFoldDB" id="A0A1Q9JIL5"/>
<dbReference type="FunFam" id="3.30.420.40:FF:000217">
    <property type="entry name" value="2-hydroxyisocaproyl-CoA dehydratase activator"/>
    <property type="match status" value="1"/>
</dbReference>
<feature type="domain" description="ATPase BadF/BadG/BcrA/BcrD type" evidence="6">
    <location>
        <begin position="3"/>
        <end position="251"/>
    </location>
</feature>
<evidence type="ECO:0000256" key="3">
    <source>
        <dbReference type="ARBA" id="ARBA00022723"/>
    </source>
</evidence>
<accession>A0A1Q9JIL5</accession>
<dbReference type="Pfam" id="PF01869">
    <property type="entry name" value="BcrAD_BadFG"/>
    <property type="match status" value="1"/>
</dbReference>
<evidence type="ECO:0000256" key="4">
    <source>
        <dbReference type="ARBA" id="ARBA00023004"/>
    </source>
</evidence>
<evidence type="ECO:0000313" key="7">
    <source>
        <dbReference type="EMBL" id="OLR55967.1"/>
    </source>
</evidence>
<dbReference type="Proteomes" id="UP000187404">
    <property type="component" value="Unassembled WGS sequence"/>
</dbReference>
<dbReference type="SUPFAM" id="SSF53067">
    <property type="entry name" value="Actin-like ATPase domain"/>
    <property type="match status" value="1"/>
</dbReference>
<dbReference type="STRING" id="1261640.BHK98_07785"/>
<evidence type="ECO:0000256" key="1">
    <source>
        <dbReference type="ARBA" id="ARBA00001966"/>
    </source>
</evidence>
<evidence type="ECO:0000259" key="6">
    <source>
        <dbReference type="Pfam" id="PF01869"/>
    </source>
</evidence>
<comment type="cofactor">
    <cofactor evidence="1">
        <name>[4Fe-4S] cluster</name>
        <dbReference type="ChEBI" id="CHEBI:49883"/>
    </cofactor>
</comment>
<dbReference type="RefSeq" id="WP_075713122.1">
    <property type="nucleotide sequence ID" value="NZ_MJIE01000001.1"/>
</dbReference>
<dbReference type="GO" id="GO:0051536">
    <property type="term" value="F:iron-sulfur cluster binding"/>
    <property type="evidence" value="ECO:0007669"/>
    <property type="project" value="UniProtKB-KW"/>
</dbReference>
<comment type="subunit">
    <text evidence="2">Homodimer.</text>
</comment>
<dbReference type="NCBIfam" id="TIGR00241">
    <property type="entry name" value="CoA_E_activ"/>
    <property type="match status" value="1"/>
</dbReference>
<keyword evidence="4" id="KW-0408">Iron</keyword>
<name>A0A1Q9JIL5_9FIRM</name>
<dbReference type="PANTHER" id="PTHR32329:SF2">
    <property type="entry name" value="BIFUNCTIONAL PROTEIN [INCLUDES 2-HYDROXYACYL-COA DEHYDRATASE (N-TER) AND ITS ACTIVATOR DOMAIN (C_TERM)"/>
    <property type="match status" value="1"/>
</dbReference>
<comment type="caution">
    <text evidence="7">The sequence shown here is derived from an EMBL/GenBank/DDBJ whole genome shotgun (WGS) entry which is preliminary data.</text>
</comment>
<dbReference type="InterPro" id="IPR043129">
    <property type="entry name" value="ATPase_NBD"/>
</dbReference>
<keyword evidence="8" id="KW-1185">Reference proteome</keyword>
<proteinExistence type="predicted"/>
<dbReference type="PANTHER" id="PTHR32329">
    <property type="entry name" value="BIFUNCTIONAL PROTEIN [INCLUDES 2-HYDROXYACYL-COA DEHYDRATASE (N-TER) AND ITS ACTIVATOR DOMAIN (C_TERM)-RELATED"/>
    <property type="match status" value="1"/>
</dbReference>
<dbReference type="Gene3D" id="3.30.420.40">
    <property type="match status" value="2"/>
</dbReference>
<dbReference type="EMBL" id="MJIE01000001">
    <property type="protein sequence ID" value="OLR55967.1"/>
    <property type="molecule type" value="Genomic_DNA"/>
</dbReference>
<sequence length="261" mass="27391">MYLGIDIGSSSSKVAILSEKKELAAISIINLGTGTDAPAKAMEEAFTRAGITRDDIDYTVATGYGRITFEAADRQITEITCHAKGVAWLSEGARTIVDIGGQDAKVIRLNSRGQVENFVMNEKCAAGTGRFLEVMARVLGCRLDELSDLADQSTKEVAISSVCTVFAESEVISRLAVGEKIADVARGAHVSIARRVAGLCSRVGCEPEVVMTGGVALNANVVDALSRELGCLVEVVPHCQAAGAIGAAIFAWEAGTKEKGK</sequence>
<dbReference type="InterPro" id="IPR051805">
    <property type="entry name" value="Dehydratase_Activator_Redct"/>
</dbReference>
<dbReference type="InterPro" id="IPR002731">
    <property type="entry name" value="ATPase_BadF"/>
</dbReference>
<dbReference type="InterPro" id="IPR008275">
    <property type="entry name" value="CoA_E_activase_dom"/>
</dbReference>
<dbReference type="GO" id="GO:0046872">
    <property type="term" value="F:metal ion binding"/>
    <property type="evidence" value="ECO:0007669"/>
    <property type="project" value="UniProtKB-KW"/>
</dbReference>
<organism evidence="7 8">
    <name type="scientific">Hornefia porci</name>
    <dbReference type="NCBI Taxonomy" id="2652292"/>
    <lineage>
        <taxon>Bacteria</taxon>
        <taxon>Bacillati</taxon>
        <taxon>Bacillota</taxon>
        <taxon>Clostridia</taxon>
        <taxon>Peptostreptococcales</taxon>
        <taxon>Anaerovoracaceae</taxon>
        <taxon>Hornefia</taxon>
    </lineage>
</organism>